<protein>
    <recommendedName>
        <fullName evidence="11">Homeobox and C2H2 transcription factor</fullName>
    </recommendedName>
</protein>
<feature type="domain" description="C2H2-type" evidence="8">
    <location>
        <begin position="436"/>
        <end position="459"/>
    </location>
</feature>
<comment type="subcellular location">
    <subcellularLocation>
        <location evidence="5">Nucleus</location>
    </subcellularLocation>
</comment>
<dbReference type="PANTHER" id="PTHR11850">
    <property type="entry name" value="HOMEOBOX PROTEIN TRANSCRIPTION FACTORS"/>
    <property type="match status" value="1"/>
</dbReference>
<keyword evidence="4" id="KW-0479">Metal-binding</keyword>
<feature type="region of interest" description="Disordered" evidence="6">
    <location>
        <begin position="408"/>
        <end position="430"/>
    </location>
</feature>
<dbReference type="Proteomes" id="UP000248349">
    <property type="component" value="Unassembled WGS sequence"/>
</dbReference>
<evidence type="ECO:0000259" key="7">
    <source>
        <dbReference type="PROSITE" id="PS50071"/>
    </source>
</evidence>
<evidence type="ECO:0000256" key="5">
    <source>
        <dbReference type="PROSITE-ProRule" id="PRU00108"/>
    </source>
</evidence>
<feature type="domain" description="Homeobox" evidence="7">
    <location>
        <begin position="225"/>
        <end position="288"/>
    </location>
</feature>
<dbReference type="InterPro" id="IPR013087">
    <property type="entry name" value="Znf_C2H2_type"/>
</dbReference>
<dbReference type="GeneID" id="37081330"/>
<dbReference type="Gene3D" id="1.10.10.60">
    <property type="entry name" value="Homeodomain-like"/>
    <property type="match status" value="1"/>
</dbReference>
<keyword evidence="2 5" id="KW-0371">Homeobox</keyword>
<feature type="region of interest" description="Disordered" evidence="6">
    <location>
        <begin position="285"/>
        <end position="312"/>
    </location>
</feature>
<dbReference type="EMBL" id="KZ821219">
    <property type="protein sequence ID" value="PYH49456.1"/>
    <property type="molecule type" value="Genomic_DNA"/>
</dbReference>
<dbReference type="CDD" id="cd00086">
    <property type="entry name" value="homeodomain"/>
    <property type="match status" value="1"/>
</dbReference>
<keyword evidence="3 5" id="KW-0539">Nucleus</keyword>
<dbReference type="AlphaFoldDB" id="A0A318ZPJ8"/>
<dbReference type="SUPFAM" id="SSF46689">
    <property type="entry name" value="Homeodomain-like"/>
    <property type="match status" value="1"/>
</dbReference>
<keyword evidence="10" id="KW-1185">Reference proteome</keyword>
<evidence type="ECO:0000256" key="3">
    <source>
        <dbReference type="ARBA" id="ARBA00023242"/>
    </source>
</evidence>
<dbReference type="InterPro" id="IPR001356">
    <property type="entry name" value="HD"/>
</dbReference>
<dbReference type="InterPro" id="IPR050224">
    <property type="entry name" value="TALE_homeobox"/>
</dbReference>
<proteinExistence type="predicted"/>
<reference evidence="9 10" key="1">
    <citation type="submission" date="2016-12" db="EMBL/GenBank/DDBJ databases">
        <title>The genomes of Aspergillus section Nigri reveals drivers in fungal speciation.</title>
        <authorList>
            <consortium name="DOE Joint Genome Institute"/>
            <person name="Vesth T.C."/>
            <person name="Nybo J."/>
            <person name="Theobald S."/>
            <person name="Brandl J."/>
            <person name="Frisvad J.C."/>
            <person name="Nielsen K.F."/>
            <person name="Lyhne E.K."/>
            <person name="Kogle M.E."/>
            <person name="Kuo A."/>
            <person name="Riley R."/>
            <person name="Clum A."/>
            <person name="Nolan M."/>
            <person name="Lipzen A."/>
            <person name="Salamov A."/>
            <person name="Henrissat B."/>
            <person name="Wiebenga A."/>
            <person name="De Vries R.P."/>
            <person name="Grigoriev I.V."/>
            <person name="Mortensen U.H."/>
            <person name="Andersen M.R."/>
            <person name="Baker S.E."/>
        </authorList>
    </citation>
    <scope>NUCLEOTIDE SEQUENCE [LARGE SCALE GENOMIC DNA]</scope>
    <source>
        <strain evidence="9 10">JOP 1030-1</strain>
    </source>
</reference>
<feature type="region of interest" description="Disordered" evidence="6">
    <location>
        <begin position="340"/>
        <end position="376"/>
    </location>
</feature>
<dbReference type="GO" id="GO:0008270">
    <property type="term" value="F:zinc ion binding"/>
    <property type="evidence" value="ECO:0007669"/>
    <property type="project" value="UniProtKB-KW"/>
</dbReference>
<dbReference type="InterPro" id="IPR008422">
    <property type="entry name" value="KN_HD"/>
</dbReference>
<dbReference type="GO" id="GO:0006355">
    <property type="term" value="P:regulation of DNA-templated transcription"/>
    <property type="evidence" value="ECO:0007669"/>
    <property type="project" value="InterPro"/>
</dbReference>
<dbReference type="STRING" id="1450539.A0A318ZPJ8"/>
<feature type="region of interest" description="Disordered" evidence="6">
    <location>
        <begin position="199"/>
        <end position="229"/>
    </location>
</feature>
<evidence type="ECO:0000313" key="10">
    <source>
        <dbReference type="Proteomes" id="UP000248349"/>
    </source>
</evidence>
<name>A0A318ZPJ8_9EURO</name>
<evidence type="ECO:0000313" key="9">
    <source>
        <dbReference type="EMBL" id="PYH49456.1"/>
    </source>
</evidence>
<sequence>MDDFLPVDDQLQSPSFETFLDDTNYFLNHSPGSGASSWNFAPSPEVGASFLDWETLETAASLSYPIDYSPIDDLSQQYNSSEVLSTENLSQHDTLASFDSLPAAEPSTAIQPGPLSGNFVSVSQWLDGAYRPPVPCSYCHRHRLQCLILRTTSANPNPVTSCSSCVALYRECSLAQGEKRQAAGFETISPVFGHLHGVTEERDSGYPHPTLGGEASQKAMTDPADAETQMKPRFSRKGAKILRDWFYRNQHSPYPTDEQRAEFARETGFTERQISNWFANARRRRKMALRASRPSPVTPAPRGSSPMPVSRYTSLTPMERWQRSPPDQDPVSESVIQEAIATSDLPPSGKGAFGRAERTGAGRRGDGHAYSVSSVDSGQFESAQSHASSDTVSSAAWSYNSEDQLLFPLSDSRRGQRRHQSRRRPSSVHSLGDHQYQCTFCPRSFKKKHDWCRHELSMHLCLESWLCTINTSPSAFPDQVECEFCEFPRPSLAHLESHEFGVCADRPVSERTFTRKDHLVQHLRKFHRCTKIPAARVEGCRSTRTAVTSRCGFCAAVMQSWTERANHIADHFKKGLRMSEWVGGWGLDDTSCAILRDATLPVHSWSAS</sequence>
<dbReference type="PROSITE" id="PS50157">
    <property type="entry name" value="ZINC_FINGER_C2H2_2"/>
    <property type="match status" value="1"/>
</dbReference>
<keyword evidence="4" id="KW-0863">Zinc-finger</keyword>
<evidence type="ECO:0000256" key="1">
    <source>
        <dbReference type="ARBA" id="ARBA00023125"/>
    </source>
</evidence>
<organism evidence="9 10">
    <name type="scientific">Aspergillus saccharolyticus JOP 1030-1</name>
    <dbReference type="NCBI Taxonomy" id="1450539"/>
    <lineage>
        <taxon>Eukaryota</taxon>
        <taxon>Fungi</taxon>
        <taxon>Dikarya</taxon>
        <taxon>Ascomycota</taxon>
        <taxon>Pezizomycotina</taxon>
        <taxon>Eurotiomycetes</taxon>
        <taxon>Eurotiomycetidae</taxon>
        <taxon>Eurotiales</taxon>
        <taxon>Aspergillaceae</taxon>
        <taxon>Aspergillus</taxon>
        <taxon>Aspergillus subgen. Circumdati</taxon>
    </lineage>
</organism>
<feature type="compositionally biased region" description="Basic and acidic residues" evidence="6">
    <location>
        <begin position="355"/>
        <end position="367"/>
    </location>
</feature>
<dbReference type="SMART" id="SM00389">
    <property type="entry name" value="HOX"/>
    <property type="match status" value="1"/>
</dbReference>
<dbReference type="InterPro" id="IPR009057">
    <property type="entry name" value="Homeodomain-like_sf"/>
</dbReference>
<gene>
    <name evidence="9" type="ORF">BP01DRAFT_78289</name>
</gene>
<dbReference type="GO" id="GO:0005634">
    <property type="term" value="C:nucleus"/>
    <property type="evidence" value="ECO:0007669"/>
    <property type="project" value="UniProtKB-SubCell"/>
</dbReference>
<dbReference type="GO" id="GO:0003677">
    <property type="term" value="F:DNA binding"/>
    <property type="evidence" value="ECO:0007669"/>
    <property type="project" value="UniProtKB-UniRule"/>
</dbReference>
<feature type="compositionally biased region" description="Basic residues" evidence="6">
    <location>
        <begin position="415"/>
        <end position="426"/>
    </location>
</feature>
<evidence type="ECO:0000256" key="2">
    <source>
        <dbReference type="ARBA" id="ARBA00023155"/>
    </source>
</evidence>
<evidence type="ECO:0000256" key="6">
    <source>
        <dbReference type="SAM" id="MobiDB-lite"/>
    </source>
</evidence>
<keyword evidence="1 5" id="KW-0238">DNA-binding</keyword>
<feature type="DNA-binding region" description="Homeobox" evidence="5">
    <location>
        <begin position="227"/>
        <end position="289"/>
    </location>
</feature>
<dbReference type="OrthoDB" id="10056939at2759"/>
<dbReference type="Pfam" id="PF05920">
    <property type="entry name" value="Homeobox_KN"/>
    <property type="match status" value="1"/>
</dbReference>
<dbReference type="RefSeq" id="XP_025435438.1">
    <property type="nucleotide sequence ID" value="XM_025580101.1"/>
</dbReference>
<accession>A0A318ZPJ8</accession>
<dbReference type="PROSITE" id="PS50071">
    <property type="entry name" value="HOMEOBOX_2"/>
    <property type="match status" value="1"/>
</dbReference>
<evidence type="ECO:0000259" key="8">
    <source>
        <dbReference type="PROSITE" id="PS50157"/>
    </source>
</evidence>
<keyword evidence="4" id="KW-0862">Zinc</keyword>
<evidence type="ECO:0008006" key="11">
    <source>
        <dbReference type="Google" id="ProtNLM"/>
    </source>
</evidence>
<dbReference type="SMART" id="SM00355">
    <property type="entry name" value="ZnF_C2H2"/>
    <property type="match status" value="3"/>
</dbReference>
<evidence type="ECO:0000256" key="4">
    <source>
        <dbReference type="PROSITE-ProRule" id="PRU00042"/>
    </source>
</evidence>
<dbReference type="PROSITE" id="PS00028">
    <property type="entry name" value="ZINC_FINGER_C2H2_1"/>
    <property type="match status" value="1"/>
</dbReference>